<dbReference type="Proteomes" id="UP000317909">
    <property type="component" value="Chromosome"/>
</dbReference>
<sequence>MGGELGEPPVQSRLEPGSFIAAKDAEGRQGNYGNPVLLCVFAPLRDAAGISISRQGAKALRIAASDELAGLVFRRARRVVVVQIVTPSVGALGGELSSPNAPQSLRSELPIR</sequence>
<evidence type="ECO:0000313" key="2">
    <source>
        <dbReference type="EMBL" id="QDT72575.1"/>
    </source>
</evidence>
<name>A0A517TW26_9BACT</name>
<dbReference type="AlphaFoldDB" id="A0A517TW26"/>
<organism evidence="2 3">
    <name type="scientific">Lacipirellula limnantheis</name>
    <dbReference type="NCBI Taxonomy" id="2528024"/>
    <lineage>
        <taxon>Bacteria</taxon>
        <taxon>Pseudomonadati</taxon>
        <taxon>Planctomycetota</taxon>
        <taxon>Planctomycetia</taxon>
        <taxon>Pirellulales</taxon>
        <taxon>Lacipirellulaceae</taxon>
        <taxon>Lacipirellula</taxon>
    </lineage>
</organism>
<accession>A0A517TW26</accession>
<gene>
    <name evidence="2" type="ORF">I41_17550</name>
</gene>
<feature type="compositionally biased region" description="Polar residues" evidence="1">
    <location>
        <begin position="97"/>
        <end position="106"/>
    </location>
</feature>
<feature type="region of interest" description="Disordered" evidence="1">
    <location>
        <begin position="91"/>
        <end position="112"/>
    </location>
</feature>
<reference evidence="2 3" key="1">
    <citation type="submission" date="2019-02" db="EMBL/GenBank/DDBJ databases">
        <title>Deep-cultivation of Planctomycetes and their phenomic and genomic characterization uncovers novel biology.</title>
        <authorList>
            <person name="Wiegand S."/>
            <person name="Jogler M."/>
            <person name="Boedeker C."/>
            <person name="Pinto D."/>
            <person name="Vollmers J."/>
            <person name="Rivas-Marin E."/>
            <person name="Kohn T."/>
            <person name="Peeters S.H."/>
            <person name="Heuer A."/>
            <person name="Rast P."/>
            <person name="Oberbeckmann S."/>
            <person name="Bunk B."/>
            <person name="Jeske O."/>
            <person name="Meyerdierks A."/>
            <person name="Storesund J.E."/>
            <person name="Kallscheuer N."/>
            <person name="Luecker S."/>
            <person name="Lage O.M."/>
            <person name="Pohl T."/>
            <person name="Merkel B.J."/>
            <person name="Hornburger P."/>
            <person name="Mueller R.-W."/>
            <person name="Bruemmer F."/>
            <person name="Labrenz M."/>
            <person name="Spormann A.M."/>
            <person name="Op den Camp H."/>
            <person name="Overmann J."/>
            <person name="Amann R."/>
            <person name="Jetten M.S.M."/>
            <person name="Mascher T."/>
            <person name="Medema M.H."/>
            <person name="Devos D.P."/>
            <person name="Kaster A.-K."/>
            <person name="Ovreas L."/>
            <person name="Rohde M."/>
            <person name="Galperin M.Y."/>
            <person name="Jogler C."/>
        </authorList>
    </citation>
    <scope>NUCLEOTIDE SEQUENCE [LARGE SCALE GENOMIC DNA]</scope>
    <source>
        <strain evidence="2 3">I41</strain>
    </source>
</reference>
<protein>
    <submittedName>
        <fullName evidence="2">Uncharacterized protein</fullName>
    </submittedName>
</protein>
<evidence type="ECO:0000256" key="1">
    <source>
        <dbReference type="SAM" id="MobiDB-lite"/>
    </source>
</evidence>
<proteinExistence type="predicted"/>
<dbReference type="EMBL" id="CP036339">
    <property type="protein sequence ID" value="QDT72575.1"/>
    <property type="molecule type" value="Genomic_DNA"/>
</dbReference>
<dbReference type="KEGG" id="llh:I41_17550"/>
<keyword evidence="3" id="KW-1185">Reference proteome</keyword>
<evidence type="ECO:0000313" key="3">
    <source>
        <dbReference type="Proteomes" id="UP000317909"/>
    </source>
</evidence>